<proteinExistence type="predicted"/>
<gene>
    <name evidence="3" type="ORF">THAOC_31282</name>
</gene>
<evidence type="ECO:0000256" key="1">
    <source>
        <dbReference type="SAM" id="MobiDB-lite"/>
    </source>
</evidence>
<evidence type="ECO:0000313" key="3">
    <source>
        <dbReference type="EMBL" id="EJK49807.1"/>
    </source>
</evidence>
<organism evidence="3 4">
    <name type="scientific">Thalassiosira oceanica</name>
    <name type="common">Marine diatom</name>
    <dbReference type="NCBI Taxonomy" id="159749"/>
    <lineage>
        <taxon>Eukaryota</taxon>
        <taxon>Sar</taxon>
        <taxon>Stramenopiles</taxon>
        <taxon>Ochrophyta</taxon>
        <taxon>Bacillariophyta</taxon>
        <taxon>Coscinodiscophyceae</taxon>
        <taxon>Thalassiosirophycidae</taxon>
        <taxon>Thalassiosirales</taxon>
        <taxon>Thalassiosiraceae</taxon>
        <taxon>Thalassiosira</taxon>
    </lineage>
</organism>
<comment type="caution">
    <text evidence="3">The sequence shown here is derived from an EMBL/GenBank/DDBJ whole genome shotgun (WGS) entry which is preliminary data.</text>
</comment>
<feature type="region of interest" description="Disordered" evidence="1">
    <location>
        <begin position="86"/>
        <end position="118"/>
    </location>
</feature>
<keyword evidence="4" id="KW-1185">Reference proteome</keyword>
<reference evidence="3 4" key="1">
    <citation type="journal article" date="2012" name="Genome Biol.">
        <title>Genome and low-iron response of an oceanic diatom adapted to chronic iron limitation.</title>
        <authorList>
            <person name="Lommer M."/>
            <person name="Specht M."/>
            <person name="Roy A.S."/>
            <person name="Kraemer L."/>
            <person name="Andreson R."/>
            <person name="Gutowska M.A."/>
            <person name="Wolf J."/>
            <person name="Bergner S.V."/>
            <person name="Schilhabel M.B."/>
            <person name="Klostermeier U.C."/>
            <person name="Beiko R.G."/>
            <person name="Rosenstiel P."/>
            <person name="Hippler M."/>
            <person name="Laroche J."/>
        </authorList>
    </citation>
    <scope>NUCLEOTIDE SEQUENCE [LARGE SCALE GENOMIC DNA]</scope>
    <source>
        <strain evidence="3 4">CCMP1005</strain>
    </source>
</reference>
<evidence type="ECO:0000313" key="4">
    <source>
        <dbReference type="Proteomes" id="UP000266841"/>
    </source>
</evidence>
<dbReference type="AlphaFoldDB" id="K0RT27"/>
<evidence type="ECO:0000256" key="2">
    <source>
        <dbReference type="SAM" id="SignalP"/>
    </source>
</evidence>
<sequence>MATSQGHGMLSLRFLVAAAAACGKVLIAFVHKHGAAQNAEDDFLVAILQHELRKIKEKEGGERAIEVFMEKIATGGGCLVGMEVETEAPGEQGEDVRRQMSSPRGLRRCPGGQRWRAE</sequence>
<name>K0RT27_THAOC</name>
<dbReference type="EMBL" id="AGNL01044416">
    <property type="protein sequence ID" value="EJK49807.1"/>
    <property type="molecule type" value="Genomic_DNA"/>
</dbReference>
<accession>K0RT27</accession>
<protein>
    <submittedName>
        <fullName evidence="3">Uncharacterized protein</fullName>
    </submittedName>
</protein>
<feature type="signal peptide" evidence="2">
    <location>
        <begin position="1"/>
        <end position="21"/>
    </location>
</feature>
<feature type="chain" id="PRO_5003836497" evidence="2">
    <location>
        <begin position="22"/>
        <end position="118"/>
    </location>
</feature>
<keyword evidence="2" id="KW-0732">Signal</keyword>
<dbReference type="Proteomes" id="UP000266841">
    <property type="component" value="Unassembled WGS sequence"/>
</dbReference>